<evidence type="ECO:0000313" key="3">
    <source>
        <dbReference type="Proteomes" id="UP000187283"/>
    </source>
</evidence>
<dbReference type="PANTHER" id="PTHR31157">
    <property type="entry name" value="SCP DOMAIN-CONTAINING PROTEIN"/>
    <property type="match status" value="1"/>
</dbReference>
<comment type="caution">
    <text evidence="2">The sequence shown here is derived from an EMBL/GenBank/DDBJ whole genome shotgun (WGS) entry which is preliminary data.</text>
</comment>
<evidence type="ECO:0000313" key="2">
    <source>
        <dbReference type="EMBL" id="OMJ08969.1"/>
    </source>
</evidence>
<protein>
    <recommendedName>
        <fullName evidence="1">SCP domain-containing protein</fullName>
    </recommendedName>
</protein>
<reference evidence="2 3" key="1">
    <citation type="submission" date="2017-01" db="EMBL/GenBank/DDBJ databases">
        <authorList>
            <person name="Mah S.A."/>
            <person name="Swanson W.J."/>
            <person name="Moy G.W."/>
            <person name="Vacquier V.D."/>
        </authorList>
    </citation>
    <scope>NUCLEOTIDE SEQUENCE [LARGE SCALE GENOMIC DNA]</scope>
    <source>
        <strain evidence="2 3">GSMNP</strain>
    </source>
</reference>
<feature type="domain" description="SCP" evidence="1">
    <location>
        <begin position="3"/>
        <end position="67"/>
    </location>
</feature>
<gene>
    <name evidence="2" type="ORF">AYI70_g11205</name>
</gene>
<keyword evidence="3" id="KW-1185">Reference proteome</keyword>
<dbReference type="EMBL" id="LSSN01005619">
    <property type="protein sequence ID" value="OMJ08969.1"/>
    <property type="molecule type" value="Genomic_DNA"/>
</dbReference>
<dbReference type="Proteomes" id="UP000187283">
    <property type="component" value="Unassembled WGS sequence"/>
</dbReference>
<dbReference type="Pfam" id="PF00188">
    <property type="entry name" value="CAP"/>
    <property type="match status" value="1"/>
</dbReference>
<organism evidence="2 3">
    <name type="scientific">Smittium culicis</name>
    <dbReference type="NCBI Taxonomy" id="133412"/>
    <lineage>
        <taxon>Eukaryota</taxon>
        <taxon>Fungi</taxon>
        <taxon>Fungi incertae sedis</taxon>
        <taxon>Zoopagomycota</taxon>
        <taxon>Kickxellomycotina</taxon>
        <taxon>Harpellomycetes</taxon>
        <taxon>Harpellales</taxon>
        <taxon>Legeriomycetaceae</taxon>
        <taxon>Smittium</taxon>
    </lineage>
</organism>
<dbReference type="SUPFAM" id="SSF55797">
    <property type="entry name" value="PR-1-like"/>
    <property type="match status" value="1"/>
</dbReference>
<dbReference type="InterPro" id="IPR014044">
    <property type="entry name" value="CAP_dom"/>
</dbReference>
<dbReference type="InterPro" id="IPR035940">
    <property type="entry name" value="CAP_sf"/>
</dbReference>
<dbReference type="PANTHER" id="PTHR31157:SF1">
    <property type="entry name" value="SCP DOMAIN-CONTAINING PROTEIN"/>
    <property type="match status" value="1"/>
</dbReference>
<dbReference type="OrthoDB" id="568194at2759"/>
<sequence length="77" mass="8662">MTHSNSNPKHSGIMSRIASAGIYCNRCSENVAYNYGTVDQVMSAWINSPSHYNNIVGDYKYFGFAKVGKYWAQVFNV</sequence>
<accession>A0A1R1X2X3</accession>
<proteinExistence type="predicted"/>
<evidence type="ECO:0000259" key="1">
    <source>
        <dbReference type="Pfam" id="PF00188"/>
    </source>
</evidence>
<name>A0A1R1X2X3_9FUNG</name>
<dbReference type="Gene3D" id="3.40.33.10">
    <property type="entry name" value="CAP"/>
    <property type="match status" value="1"/>
</dbReference>
<dbReference type="AlphaFoldDB" id="A0A1R1X2X3"/>
<dbReference type="CDD" id="cd05379">
    <property type="entry name" value="CAP_bacterial"/>
    <property type="match status" value="1"/>
</dbReference>